<feature type="domain" description="AMP-dependent synthetase/ligase" evidence="7">
    <location>
        <begin position="23"/>
        <end position="361"/>
    </location>
</feature>
<evidence type="ECO:0000256" key="1">
    <source>
        <dbReference type="ARBA" id="ARBA00006432"/>
    </source>
</evidence>
<dbReference type="InterPro" id="IPR042099">
    <property type="entry name" value="ANL_N_sf"/>
</dbReference>
<evidence type="ECO:0000259" key="8">
    <source>
        <dbReference type="Pfam" id="PF13193"/>
    </source>
</evidence>
<organism evidence="9 10">
    <name type="scientific">Ferirhizobium litorale</name>
    <dbReference type="NCBI Taxonomy" id="2927786"/>
    <lineage>
        <taxon>Bacteria</taxon>
        <taxon>Pseudomonadati</taxon>
        <taxon>Pseudomonadota</taxon>
        <taxon>Alphaproteobacteria</taxon>
        <taxon>Hyphomicrobiales</taxon>
        <taxon>Rhizobiaceae</taxon>
        <taxon>Ferirhizobium</taxon>
    </lineage>
</organism>
<dbReference type="GO" id="GO:0046872">
    <property type="term" value="F:metal ion binding"/>
    <property type="evidence" value="ECO:0007669"/>
    <property type="project" value="UniProtKB-KW"/>
</dbReference>
<protein>
    <recommendedName>
        <fullName evidence="6">3-methylmercaptopropionyl-CoA ligase</fullName>
        <ecNumber evidence="5">6.2.1.44</ecNumber>
    </recommendedName>
</protein>
<dbReference type="RefSeq" id="WP_311787011.1">
    <property type="nucleotide sequence ID" value="NZ_JALDYY010000007.1"/>
</dbReference>
<dbReference type="PANTHER" id="PTHR43201:SF8">
    <property type="entry name" value="ACYL-COA SYNTHETASE FAMILY MEMBER 3"/>
    <property type="match status" value="1"/>
</dbReference>
<dbReference type="Pfam" id="PF13193">
    <property type="entry name" value="AMP-binding_C"/>
    <property type="match status" value="1"/>
</dbReference>
<evidence type="ECO:0000256" key="3">
    <source>
        <dbReference type="ARBA" id="ARBA00022723"/>
    </source>
</evidence>
<dbReference type="InterPro" id="IPR020845">
    <property type="entry name" value="AMP-binding_CS"/>
</dbReference>
<dbReference type="Proteomes" id="UP001161580">
    <property type="component" value="Unassembled WGS sequence"/>
</dbReference>
<name>A0AAE3QH29_9HYPH</name>
<evidence type="ECO:0000256" key="6">
    <source>
        <dbReference type="ARBA" id="ARBA00067668"/>
    </source>
</evidence>
<dbReference type="PANTHER" id="PTHR43201">
    <property type="entry name" value="ACYL-COA SYNTHETASE"/>
    <property type="match status" value="1"/>
</dbReference>
<evidence type="ECO:0000256" key="5">
    <source>
        <dbReference type="ARBA" id="ARBA00066616"/>
    </source>
</evidence>
<keyword evidence="3" id="KW-0479">Metal-binding</keyword>
<evidence type="ECO:0000256" key="4">
    <source>
        <dbReference type="ARBA" id="ARBA00051915"/>
    </source>
</evidence>
<evidence type="ECO:0000313" key="9">
    <source>
        <dbReference type="EMBL" id="MDI7923835.1"/>
    </source>
</evidence>
<feature type="domain" description="AMP-binding enzyme C-terminal" evidence="8">
    <location>
        <begin position="412"/>
        <end position="487"/>
    </location>
</feature>
<dbReference type="FunFam" id="3.30.300.30:FF:000008">
    <property type="entry name" value="2,3-dihydroxybenzoate-AMP ligase"/>
    <property type="match status" value="1"/>
</dbReference>
<gene>
    <name evidence="9" type="ORF">MRS75_17315</name>
</gene>
<dbReference type="EC" id="6.2.1.44" evidence="5"/>
<dbReference type="PROSITE" id="PS00455">
    <property type="entry name" value="AMP_BINDING"/>
    <property type="match status" value="1"/>
</dbReference>
<dbReference type="SUPFAM" id="SSF56801">
    <property type="entry name" value="Acetyl-CoA synthetase-like"/>
    <property type="match status" value="1"/>
</dbReference>
<dbReference type="InterPro" id="IPR045851">
    <property type="entry name" value="AMP-bd_C_sf"/>
</dbReference>
<dbReference type="GO" id="GO:0006631">
    <property type="term" value="P:fatty acid metabolic process"/>
    <property type="evidence" value="ECO:0007669"/>
    <property type="project" value="TreeGrafter"/>
</dbReference>
<dbReference type="InterPro" id="IPR000873">
    <property type="entry name" value="AMP-dep_synth/lig_dom"/>
</dbReference>
<keyword evidence="10" id="KW-1185">Reference proteome</keyword>
<dbReference type="InterPro" id="IPR025110">
    <property type="entry name" value="AMP-bd_C"/>
</dbReference>
<dbReference type="GO" id="GO:0031956">
    <property type="term" value="F:medium-chain fatty acid-CoA ligase activity"/>
    <property type="evidence" value="ECO:0007669"/>
    <property type="project" value="TreeGrafter"/>
</dbReference>
<comment type="similarity">
    <text evidence="1">Belongs to the ATP-dependent AMP-binding enzyme family.</text>
</comment>
<dbReference type="Gene3D" id="3.30.300.30">
    <property type="match status" value="1"/>
</dbReference>
<dbReference type="NCBIfam" id="NF005702">
    <property type="entry name" value="PRK07514.1"/>
    <property type="match status" value="1"/>
</dbReference>
<evidence type="ECO:0000256" key="2">
    <source>
        <dbReference type="ARBA" id="ARBA00022598"/>
    </source>
</evidence>
<reference evidence="9" key="1">
    <citation type="submission" date="2022-03" db="EMBL/GenBank/DDBJ databases">
        <title>Fererhizobium litorale gen. nov., sp. nov., isolated from sandy sediments of the Sea of Japan seashore.</title>
        <authorList>
            <person name="Romanenko L."/>
            <person name="Kurilenko V."/>
            <person name="Otstavnykh N."/>
            <person name="Svetashev V."/>
            <person name="Tekutyeva L."/>
            <person name="Isaeva M."/>
            <person name="Mikhailov V."/>
        </authorList>
    </citation>
    <scope>NUCLEOTIDE SEQUENCE</scope>
    <source>
        <strain evidence="9">KMM 9576</strain>
    </source>
</reference>
<proteinExistence type="inferred from homology"/>
<dbReference type="EMBL" id="JALDYZ010000010">
    <property type="protein sequence ID" value="MDI7923835.1"/>
    <property type="molecule type" value="Genomic_DNA"/>
</dbReference>
<comment type="catalytic activity">
    <reaction evidence="4">
        <text>3-(methylsulfanyl)propanoate + ATP + CoA = 3-(methylsulfanyl)propanoyl-CoA + AMP + diphosphate</text>
        <dbReference type="Rhea" id="RHEA:43052"/>
        <dbReference type="ChEBI" id="CHEBI:30616"/>
        <dbReference type="ChEBI" id="CHEBI:33019"/>
        <dbReference type="ChEBI" id="CHEBI:49016"/>
        <dbReference type="ChEBI" id="CHEBI:57287"/>
        <dbReference type="ChEBI" id="CHEBI:82815"/>
        <dbReference type="ChEBI" id="CHEBI:456215"/>
        <dbReference type="EC" id="6.2.1.44"/>
    </reaction>
    <physiologicalReaction direction="left-to-right" evidence="4">
        <dbReference type="Rhea" id="RHEA:43053"/>
    </physiologicalReaction>
</comment>
<dbReference type="Pfam" id="PF00501">
    <property type="entry name" value="AMP-binding"/>
    <property type="match status" value="1"/>
</dbReference>
<accession>A0AAE3QH29</accession>
<evidence type="ECO:0000259" key="7">
    <source>
        <dbReference type="Pfam" id="PF00501"/>
    </source>
</evidence>
<dbReference type="Gene3D" id="3.40.50.12780">
    <property type="entry name" value="N-terminal domain of ligase-like"/>
    <property type="match status" value="1"/>
</dbReference>
<dbReference type="CDD" id="cd05941">
    <property type="entry name" value="MCS"/>
    <property type="match status" value="1"/>
</dbReference>
<evidence type="ECO:0000313" key="10">
    <source>
        <dbReference type="Proteomes" id="UP001161580"/>
    </source>
</evidence>
<keyword evidence="2" id="KW-0436">Ligase</keyword>
<comment type="caution">
    <text evidence="9">The sequence shown here is derived from an EMBL/GenBank/DDBJ whole genome shotgun (WGS) entry which is preliminary data.</text>
</comment>
<sequence>MSNHLFDAVRSAAQGGSVFIETLDGRQWTYDDMLLLSGRLAGALDTLGVRPGDRVAVQVEKSPEALMLYLACLRAGAVYLPLNTAYTLAELDYFVGDAEPRLIVCTPKAAESIRRIAAQHGAHVETLDEVGGGSLMELAADEEADFLDAERGPDDLAAILYTSGTTGRSKGAMLTHDNLLSNALTLRDHWRFTSADRLIHALPIFHTHGLFVASNVTLLSGASMYILAKFDADEALRLMASATAMMGVPTFYVRLVQHPGLTREATAGMRLFVSGSAPLLAETHRDFFEKTGHAILERYGMTETNMNTSNPYDGDRIAGTVGFPLPGVSLRVVVPESGKPLPDGETGMIEVKGPNVFKGYWRMPEKTAAEFRTDGFFITGDLGKIDERGYVHIVGRGKDLVISGGYNIYPKEVETEIDGMPGVVESAVIGVPHPDFGEGVTAVVVRKKDASLDEKTILAALNDRLARYKQPKRVLFVDDLPRNTMGKVQKNLLRETYSGLYMEP</sequence>
<dbReference type="AlphaFoldDB" id="A0AAE3QH29"/>